<comment type="catalytic activity">
    <reaction evidence="1 8">
        <text>Release of N-terminal amino acids, preferentially methionine, from peptides and arylamides.</text>
        <dbReference type="EC" id="3.4.11.18"/>
    </reaction>
</comment>
<gene>
    <name evidence="11" type="ORF">DSO09_01680</name>
    <name evidence="10" type="ORF">EF809_04965</name>
</gene>
<dbReference type="Gene3D" id="1.10.10.10">
    <property type="entry name" value="Winged helix-like DNA-binding domain superfamily/Winged helix DNA-binding domain"/>
    <property type="match status" value="1"/>
</dbReference>
<dbReference type="SUPFAM" id="SSF55920">
    <property type="entry name" value="Creatinase/aminopeptidase"/>
    <property type="match status" value="1"/>
</dbReference>
<dbReference type="EMBL" id="RXIH01000040">
    <property type="protein sequence ID" value="RZN55603.1"/>
    <property type="molecule type" value="Genomic_DNA"/>
</dbReference>
<dbReference type="InterPro" id="IPR036005">
    <property type="entry name" value="Creatinase/aminopeptidase-like"/>
</dbReference>
<sequence>MFTEEEIDCIINAGKIVRNLLSRIKSFIKENISLLELSEKIENEIRNYNGEPAFPCNIGIDEVAAHYTPSINDNKRLAYGCLLKIDIGAHINGFIADAAITISFGSEYEEMIEVAKEALDKALSSISIGEKISNIGEIIEKTIKSYGYKPISNLTGHKISRYMIHAGVSIPNVISNTYGRIEPWSLYAIEPFVTLSKAKGEVINGPLGNILQIIKIKGPKDPKLKDFFDFLFKKYKTLPFARRWIENQEYLDILKKDKLIYEYPVLIEASGFPVAQAEHTILTTDKEVIVIT</sequence>
<dbReference type="Pfam" id="PF00557">
    <property type="entry name" value="Peptidase_M24"/>
    <property type="match status" value="1"/>
</dbReference>
<dbReference type="GO" id="GO:0004239">
    <property type="term" value="F:initiator methionyl aminopeptidase activity"/>
    <property type="evidence" value="ECO:0007669"/>
    <property type="project" value="UniProtKB-EC"/>
</dbReference>
<evidence type="ECO:0000256" key="8">
    <source>
        <dbReference type="RuleBase" id="RU003653"/>
    </source>
</evidence>
<dbReference type="InterPro" id="IPR000994">
    <property type="entry name" value="Pept_M24"/>
</dbReference>
<dbReference type="PANTHER" id="PTHR45777:SF2">
    <property type="entry name" value="METHIONINE AMINOPEPTIDASE 2"/>
    <property type="match status" value="1"/>
</dbReference>
<dbReference type="Proteomes" id="UP000316080">
    <property type="component" value="Unassembled WGS sequence"/>
</dbReference>
<comment type="similarity">
    <text evidence="8">Belongs to the peptidase M24A family.</text>
</comment>
<dbReference type="SUPFAM" id="SSF46785">
    <property type="entry name" value="Winged helix' DNA-binding domain"/>
    <property type="match status" value="1"/>
</dbReference>
<keyword evidence="7 10" id="KW-0378">Hydrolase</keyword>
<dbReference type="EMBL" id="QNVI01000019">
    <property type="protein sequence ID" value="TDA39836.1"/>
    <property type="molecule type" value="Genomic_DNA"/>
</dbReference>
<dbReference type="NCBIfam" id="TIGR00501">
    <property type="entry name" value="met_pdase_II"/>
    <property type="match status" value="1"/>
</dbReference>
<evidence type="ECO:0000256" key="6">
    <source>
        <dbReference type="ARBA" id="ARBA00022723"/>
    </source>
</evidence>
<evidence type="ECO:0000256" key="2">
    <source>
        <dbReference type="ARBA" id="ARBA00001936"/>
    </source>
</evidence>
<comment type="function">
    <text evidence="8">Removes the N-terminal methionine from nascent proteins. The N-terminal methionine is often cleaved when the second residue in the primary sequence is small and uncharged (Met-Ala-, Cys, Gly, Pro, Ser, Thr, or Val).</text>
</comment>
<evidence type="ECO:0000313" key="12">
    <source>
        <dbReference type="Proteomes" id="UP000316080"/>
    </source>
</evidence>
<evidence type="ECO:0000313" key="10">
    <source>
        <dbReference type="EMBL" id="RZN55603.1"/>
    </source>
</evidence>
<dbReference type="InterPro" id="IPR036390">
    <property type="entry name" value="WH_DNA-bd_sf"/>
</dbReference>
<comment type="caution">
    <text evidence="10">The sequence shown here is derived from an EMBL/GenBank/DDBJ whole genome shotgun (WGS) entry which is preliminary data.</text>
</comment>
<evidence type="ECO:0000313" key="11">
    <source>
        <dbReference type="EMBL" id="TDA39836.1"/>
    </source>
</evidence>
<proteinExistence type="inferred from homology"/>
<keyword evidence="6 8" id="KW-0479">Metal-binding</keyword>
<evidence type="ECO:0000256" key="1">
    <source>
        <dbReference type="ARBA" id="ARBA00000294"/>
    </source>
</evidence>
<dbReference type="GO" id="GO:0070006">
    <property type="term" value="F:metalloaminopeptidase activity"/>
    <property type="evidence" value="ECO:0007669"/>
    <property type="project" value="InterPro"/>
</dbReference>
<reference evidence="11 13" key="1">
    <citation type="journal article" date="2019" name="Nat. Microbiol.">
        <title>Expanding anaerobic alkane metabolism in the domain of Archaea.</title>
        <authorList>
            <person name="Wang Y."/>
            <person name="Wegener G."/>
            <person name="Hou J."/>
            <person name="Wang F."/>
            <person name="Xiao X."/>
        </authorList>
    </citation>
    <scope>NUCLEOTIDE SEQUENCE [LARGE SCALE GENOMIC DNA]</scope>
    <source>
        <strain evidence="11">WYZ-LMO11</strain>
    </source>
</reference>
<dbReference type="EC" id="3.4.11.18" evidence="8"/>
<dbReference type="InterPro" id="IPR001714">
    <property type="entry name" value="Pept_M24_MAP"/>
</dbReference>
<comment type="cofactor">
    <cofactor evidence="8">
        <name>Co(2+)</name>
        <dbReference type="ChEBI" id="CHEBI:48828"/>
    </cofactor>
    <cofactor evidence="8">
        <name>Zn(2+)</name>
        <dbReference type="ChEBI" id="CHEBI:29105"/>
    </cofactor>
    <cofactor evidence="8">
        <name>Mn(2+)</name>
        <dbReference type="ChEBI" id="CHEBI:29035"/>
    </cofactor>
    <cofactor evidence="8">
        <name>Fe(2+)</name>
        <dbReference type="ChEBI" id="CHEBI:29033"/>
    </cofactor>
    <text evidence="8">Binds 2 divalent metal cations per subunit. Has a high-affinity and a low affinity metal-binding site. The true nature of the physiological cofactor is under debate. The enzyme is active with cobalt, zinc, manganese or divalent iron ions.</text>
</comment>
<dbReference type="GO" id="GO:0006508">
    <property type="term" value="P:proteolysis"/>
    <property type="evidence" value="ECO:0007669"/>
    <property type="project" value="UniProtKB-KW"/>
</dbReference>
<keyword evidence="4 8" id="KW-0031">Aminopeptidase</keyword>
<dbReference type="GO" id="GO:0046872">
    <property type="term" value="F:metal ion binding"/>
    <property type="evidence" value="ECO:0007669"/>
    <property type="project" value="UniProtKB-KW"/>
</dbReference>
<dbReference type="PRINTS" id="PR00599">
    <property type="entry name" value="MAPEPTIDASE"/>
</dbReference>
<keyword evidence="5 8" id="KW-0645">Protease</keyword>
<dbReference type="InterPro" id="IPR036388">
    <property type="entry name" value="WH-like_DNA-bd_sf"/>
</dbReference>
<dbReference type="InterPro" id="IPR050247">
    <property type="entry name" value="Met_Aminopeptidase_Type2"/>
</dbReference>
<accession>A0A520KEL2</accession>
<organism evidence="10 12">
    <name type="scientific">Thermoproteota archaeon</name>
    <dbReference type="NCBI Taxonomy" id="2056631"/>
    <lineage>
        <taxon>Archaea</taxon>
        <taxon>Thermoproteota</taxon>
    </lineage>
</organism>
<feature type="domain" description="Peptidase M24" evidence="9">
    <location>
        <begin position="9"/>
        <end position="195"/>
    </location>
</feature>
<comment type="cofactor">
    <cofactor evidence="3">
        <name>Fe(2+)</name>
        <dbReference type="ChEBI" id="CHEBI:29033"/>
    </cofactor>
</comment>
<dbReference type="Proteomes" id="UP000317265">
    <property type="component" value="Unassembled WGS sequence"/>
</dbReference>
<reference evidence="10 12" key="2">
    <citation type="journal article" date="2019" name="Nat. Microbiol.">
        <title>Wide diversity of methane and short-chain alkane metabolisms in uncultured archaea.</title>
        <authorList>
            <person name="Borrel G."/>
            <person name="Adam P.S."/>
            <person name="McKay L.J."/>
            <person name="Chen L.X."/>
            <person name="Sierra-Garcia I.N."/>
            <person name="Sieber C.M."/>
            <person name="Letourneur Q."/>
            <person name="Ghozlane A."/>
            <person name="Andersen G.L."/>
            <person name="Li W.J."/>
            <person name="Hallam S.J."/>
            <person name="Muyzer G."/>
            <person name="de Oliveira V.M."/>
            <person name="Inskeep W.P."/>
            <person name="Banfield J.F."/>
            <person name="Gribaldo S."/>
        </authorList>
    </citation>
    <scope>NUCLEOTIDE SEQUENCE [LARGE SCALE GENOMIC DNA]</scope>
    <source>
        <strain evidence="10">Verst-YHS</strain>
    </source>
</reference>
<evidence type="ECO:0000256" key="4">
    <source>
        <dbReference type="ARBA" id="ARBA00022438"/>
    </source>
</evidence>
<dbReference type="Gene3D" id="3.90.230.10">
    <property type="entry name" value="Creatinase/methionine aminopeptidase superfamily"/>
    <property type="match status" value="1"/>
</dbReference>
<evidence type="ECO:0000256" key="5">
    <source>
        <dbReference type="ARBA" id="ARBA00022670"/>
    </source>
</evidence>
<evidence type="ECO:0000256" key="7">
    <source>
        <dbReference type="ARBA" id="ARBA00022801"/>
    </source>
</evidence>
<protein>
    <recommendedName>
        <fullName evidence="8">Methionine aminopeptidase</fullName>
        <ecNumber evidence="8">3.4.11.18</ecNumber>
    </recommendedName>
</protein>
<evidence type="ECO:0000256" key="3">
    <source>
        <dbReference type="ARBA" id="ARBA00001954"/>
    </source>
</evidence>
<dbReference type="AlphaFoldDB" id="A0A520KEL2"/>
<evidence type="ECO:0000313" key="13">
    <source>
        <dbReference type="Proteomes" id="UP000317265"/>
    </source>
</evidence>
<evidence type="ECO:0000259" key="9">
    <source>
        <dbReference type="Pfam" id="PF00557"/>
    </source>
</evidence>
<dbReference type="PANTHER" id="PTHR45777">
    <property type="entry name" value="METHIONINE AMINOPEPTIDASE 2"/>
    <property type="match status" value="1"/>
</dbReference>
<comment type="cofactor">
    <cofactor evidence="2">
        <name>Mn(2+)</name>
        <dbReference type="ChEBI" id="CHEBI:29035"/>
    </cofactor>
</comment>
<dbReference type="InterPro" id="IPR002468">
    <property type="entry name" value="Pept_M24A_MAP2"/>
</dbReference>
<dbReference type="GO" id="GO:0005737">
    <property type="term" value="C:cytoplasm"/>
    <property type="evidence" value="ECO:0007669"/>
    <property type="project" value="TreeGrafter"/>
</dbReference>
<name>A0A520KEL2_9CREN</name>